<evidence type="ECO:0000313" key="2">
    <source>
        <dbReference type="Proteomes" id="UP000679179"/>
    </source>
</evidence>
<proteinExistence type="predicted"/>
<dbReference type="Proteomes" id="UP000679179">
    <property type="component" value="Unassembled WGS sequence"/>
</dbReference>
<keyword evidence="2" id="KW-1185">Reference proteome</keyword>
<dbReference type="AlphaFoldDB" id="A0A919S2I1"/>
<accession>A0A919S2I1</accession>
<organism evidence="1 2">
    <name type="scientific">Clostridium polyendosporum</name>
    <dbReference type="NCBI Taxonomy" id="69208"/>
    <lineage>
        <taxon>Bacteria</taxon>
        <taxon>Bacillati</taxon>
        <taxon>Bacillota</taxon>
        <taxon>Clostridia</taxon>
        <taxon>Eubacteriales</taxon>
        <taxon>Clostridiaceae</taxon>
        <taxon>Clostridium</taxon>
    </lineage>
</organism>
<gene>
    <name evidence="1" type="ORF">CPJCM30710_32280</name>
</gene>
<evidence type="ECO:0000313" key="1">
    <source>
        <dbReference type="EMBL" id="GIM30562.1"/>
    </source>
</evidence>
<sequence length="119" mass="13577">MSYRYPYYSIFRMLSEATATRKNGIIKVQMSGVLPTVCHEAKVIDKYPGGNIMYIMDPGTAQVFISIDFKDEFKGGYCVLMLGEPFWLETEIPDSGHNEVTIFVNDIPVEKIKVQEIEQ</sequence>
<dbReference type="EMBL" id="BOPZ01000043">
    <property type="protein sequence ID" value="GIM30562.1"/>
    <property type="molecule type" value="Genomic_DNA"/>
</dbReference>
<comment type="caution">
    <text evidence="1">The sequence shown here is derived from an EMBL/GenBank/DDBJ whole genome shotgun (WGS) entry which is preliminary data.</text>
</comment>
<reference evidence="1" key="1">
    <citation type="submission" date="2021-03" db="EMBL/GenBank/DDBJ databases">
        <title>Taxonomic study of Clostridium polyendosporum from meadow-gley soil under rice.</title>
        <authorList>
            <person name="Kobayashi H."/>
            <person name="Tanizawa Y."/>
            <person name="Yagura M."/>
        </authorList>
    </citation>
    <scope>NUCLEOTIDE SEQUENCE</scope>
    <source>
        <strain evidence="1">JCM 30710</strain>
    </source>
</reference>
<protein>
    <submittedName>
        <fullName evidence="1">Uncharacterized protein</fullName>
    </submittedName>
</protein>
<dbReference type="RefSeq" id="WP_212905230.1">
    <property type="nucleotide sequence ID" value="NZ_BOPZ01000043.1"/>
</dbReference>
<name>A0A919S2I1_9CLOT</name>